<gene>
    <name evidence="7" type="ORF">HEK616_75970</name>
</gene>
<dbReference type="Pfam" id="PF07739">
    <property type="entry name" value="TipAS"/>
    <property type="match status" value="1"/>
</dbReference>
<dbReference type="Pfam" id="PF09278">
    <property type="entry name" value="MerR-DNA-bind"/>
    <property type="match status" value="1"/>
</dbReference>
<dbReference type="InterPro" id="IPR015358">
    <property type="entry name" value="Tscrpt_reg_MerR_DNA-bd"/>
</dbReference>
<organism evidence="7 8">
    <name type="scientific">Streptomyces nigrescens</name>
    <dbReference type="NCBI Taxonomy" id="1920"/>
    <lineage>
        <taxon>Bacteria</taxon>
        <taxon>Bacillati</taxon>
        <taxon>Actinomycetota</taxon>
        <taxon>Actinomycetes</taxon>
        <taxon>Kitasatosporales</taxon>
        <taxon>Streptomycetaceae</taxon>
        <taxon>Streptomyces</taxon>
    </lineage>
</organism>
<dbReference type="InterPro" id="IPR000551">
    <property type="entry name" value="MerR-type_HTH_dom"/>
</dbReference>
<dbReference type="PROSITE" id="PS00552">
    <property type="entry name" value="HTH_MERR_1"/>
    <property type="match status" value="1"/>
</dbReference>
<dbReference type="SUPFAM" id="SSF46955">
    <property type="entry name" value="Putative DNA-binding domain"/>
    <property type="match status" value="1"/>
</dbReference>
<sequence length="282" mass="31130">MQSDAHEPQSALPTAGAEPIGPEGLTVGRAAALVGVSVKTLHHWDAIGLVRPSGRTWAGYRVYSGDDVSRIHRVLVYRELGIPLAEIGRILDDPATQARDHLRRQRSQLVERITRMQKMVDAVDRMLEASRTGMRLTPEQQVEIFGADWQPAWVEEAEERWGESAQWAQYTERAAEMTPEDWKGVAATTEALNADLGAACRAGVAPGSDDANALAERHRALISTYFDCPHARQACIGRLYVSEPGYAEYYDAIAPGLTVWLRDIIFANAKTHGVDPESATWE</sequence>
<feature type="domain" description="HTH merR-type" evidence="6">
    <location>
        <begin position="24"/>
        <end position="93"/>
    </location>
</feature>
<dbReference type="Pfam" id="PF00376">
    <property type="entry name" value="MerR"/>
    <property type="match status" value="1"/>
</dbReference>
<evidence type="ECO:0000256" key="3">
    <source>
        <dbReference type="ARBA" id="ARBA00023159"/>
    </source>
</evidence>
<evidence type="ECO:0000256" key="4">
    <source>
        <dbReference type="ARBA" id="ARBA00023163"/>
    </source>
</evidence>
<dbReference type="SUPFAM" id="SSF89082">
    <property type="entry name" value="Antibiotic binding domain of TipA-like multidrug resistance regulators"/>
    <property type="match status" value="1"/>
</dbReference>
<dbReference type="PANTHER" id="PTHR30204:SF90">
    <property type="entry name" value="HTH-TYPE TRANSCRIPTIONAL ACTIVATOR MTA"/>
    <property type="match status" value="1"/>
</dbReference>
<keyword evidence="8" id="KW-1185">Reference proteome</keyword>
<dbReference type="EMBL" id="AP026074">
    <property type="protein sequence ID" value="BDM74110.1"/>
    <property type="molecule type" value="Genomic_DNA"/>
</dbReference>
<protein>
    <submittedName>
        <fullName evidence="7">MerR family transcriptional regulator</fullName>
    </submittedName>
</protein>
<accession>A0ABN6R6U4</accession>
<dbReference type="Gene3D" id="1.10.1660.10">
    <property type="match status" value="1"/>
</dbReference>
<evidence type="ECO:0000313" key="7">
    <source>
        <dbReference type="EMBL" id="BDM74110.1"/>
    </source>
</evidence>
<keyword evidence="1" id="KW-0805">Transcription regulation</keyword>
<dbReference type="PANTHER" id="PTHR30204">
    <property type="entry name" value="REDOX-CYCLING DRUG-SENSING TRANSCRIPTIONAL ACTIVATOR SOXR"/>
    <property type="match status" value="1"/>
</dbReference>
<evidence type="ECO:0000256" key="2">
    <source>
        <dbReference type="ARBA" id="ARBA00023125"/>
    </source>
</evidence>
<dbReference type="RefSeq" id="WP_261957688.1">
    <property type="nucleotide sequence ID" value="NZ_AP026074.1"/>
</dbReference>
<dbReference type="Proteomes" id="UP001059597">
    <property type="component" value="Plasmid SNP1"/>
</dbReference>
<evidence type="ECO:0000256" key="1">
    <source>
        <dbReference type="ARBA" id="ARBA00023015"/>
    </source>
</evidence>
<evidence type="ECO:0000313" key="8">
    <source>
        <dbReference type="Proteomes" id="UP001059597"/>
    </source>
</evidence>
<dbReference type="PROSITE" id="PS50937">
    <property type="entry name" value="HTH_MERR_2"/>
    <property type="match status" value="1"/>
</dbReference>
<name>A0ABN6R6U4_STRNI</name>
<dbReference type="SMART" id="SM00422">
    <property type="entry name" value="HTH_MERR"/>
    <property type="match status" value="1"/>
</dbReference>
<dbReference type="InterPro" id="IPR047057">
    <property type="entry name" value="MerR_fam"/>
</dbReference>
<dbReference type="InterPro" id="IPR009061">
    <property type="entry name" value="DNA-bd_dom_put_sf"/>
</dbReference>
<keyword evidence="3" id="KW-0010">Activator</keyword>
<dbReference type="PRINTS" id="PR00040">
    <property type="entry name" value="HTHMERR"/>
</dbReference>
<proteinExistence type="predicted"/>
<dbReference type="InterPro" id="IPR036244">
    <property type="entry name" value="TipA-like_antibiotic-bd"/>
</dbReference>
<reference evidence="7" key="1">
    <citation type="submission" date="2022-06" db="EMBL/GenBank/DDBJ databases">
        <title>Complete genome sequence of Streptomyces nigrescens HEK616.</title>
        <authorList>
            <person name="Asamizu S."/>
            <person name="Onaka H."/>
        </authorList>
    </citation>
    <scope>NUCLEOTIDE SEQUENCE</scope>
    <source>
        <strain evidence="7">HEK616</strain>
        <plasmid evidence="7">SNP1</plasmid>
    </source>
</reference>
<evidence type="ECO:0000259" key="6">
    <source>
        <dbReference type="PROSITE" id="PS50937"/>
    </source>
</evidence>
<dbReference type="Gene3D" id="1.10.490.50">
    <property type="entry name" value="Antibiotic binding domain of TipA-like multidrug resistance regulators"/>
    <property type="match status" value="1"/>
</dbReference>
<keyword evidence="4" id="KW-0804">Transcription</keyword>
<dbReference type="CDD" id="cd01106">
    <property type="entry name" value="HTH_TipAL-Mta"/>
    <property type="match status" value="1"/>
</dbReference>
<dbReference type="InterPro" id="IPR012925">
    <property type="entry name" value="TipAS_dom"/>
</dbReference>
<keyword evidence="2" id="KW-0238">DNA-binding</keyword>
<geneLocation type="plasmid" evidence="7 8">
    <name>SNP1</name>
</geneLocation>
<evidence type="ECO:0000256" key="5">
    <source>
        <dbReference type="SAM" id="MobiDB-lite"/>
    </source>
</evidence>
<feature type="region of interest" description="Disordered" evidence="5">
    <location>
        <begin position="1"/>
        <end position="20"/>
    </location>
</feature>
<keyword evidence="7" id="KW-0614">Plasmid</keyword>